<accession>A0ACB6R9Y0</accession>
<organism evidence="1 2">
    <name type="scientific">Lindgomyces ingoldianus</name>
    <dbReference type="NCBI Taxonomy" id="673940"/>
    <lineage>
        <taxon>Eukaryota</taxon>
        <taxon>Fungi</taxon>
        <taxon>Dikarya</taxon>
        <taxon>Ascomycota</taxon>
        <taxon>Pezizomycotina</taxon>
        <taxon>Dothideomycetes</taxon>
        <taxon>Pleosporomycetidae</taxon>
        <taxon>Pleosporales</taxon>
        <taxon>Lindgomycetaceae</taxon>
        <taxon>Lindgomyces</taxon>
    </lineage>
</organism>
<gene>
    <name evidence="1" type="ORF">BDR25DRAFT_310731</name>
</gene>
<evidence type="ECO:0000313" key="1">
    <source>
        <dbReference type="EMBL" id="KAF2475332.1"/>
    </source>
</evidence>
<evidence type="ECO:0000313" key="2">
    <source>
        <dbReference type="Proteomes" id="UP000799755"/>
    </source>
</evidence>
<reference evidence="1" key="1">
    <citation type="journal article" date="2020" name="Stud. Mycol.">
        <title>101 Dothideomycetes genomes: a test case for predicting lifestyles and emergence of pathogens.</title>
        <authorList>
            <person name="Haridas S."/>
            <person name="Albert R."/>
            <person name="Binder M."/>
            <person name="Bloem J."/>
            <person name="Labutti K."/>
            <person name="Salamov A."/>
            <person name="Andreopoulos B."/>
            <person name="Baker S."/>
            <person name="Barry K."/>
            <person name="Bills G."/>
            <person name="Bluhm B."/>
            <person name="Cannon C."/>
            <person name="Castanera R."/>
            <person name="Culley D."/>
            <person name="Daum C."/>
            <person name="Ezra D."/>
            <person name="Gonzalez J."/>
            <person name="Henrissat B."/>
            <person name="Kuo A."/>
            <person name="Liang C."/>
            <person name="Lipzen A."/>
            <person name="Lutzoni F."/>
            <person name="Magnuson J."/>
            <person name="Mondo S."/>
            <person name="Nolan M."/>
            <person name="Ohm R."/>
            <person name="Pangilinan J."/>
            <person name="Park H.-J."/>
            <person name="Ramirez L."/>
            <person name="Alfaro M."/>
            <person name="Sun H."/>
            <person name="Tritt A."/>
            <person name="Yoshinaga Y."/>
            <person name="Zwiers L.-H."/>
            <person name="Turgeon B."/>
            <person name="Goodwin S."/>
            <person name="Spatafora J."/>
            <person name="Crous P."/>
            <person name="Grigoriev I."/>
        </authorList>
    </citation>
    <scope>NUCLEOTIDE SEQUENCE</scope>
    <source>
        <strain evidence="1">ATCC 200398</strain>
    </source>
</reference>
<keyword evidence="2" id="KW-1185">Reference proteome</keyword>
<protein>
    <submittedName>
        <fullName evidence="1">Uncharacterized protein</fullName>
    </submittedName>
</protein>
<proteinExistence type="predicted"/>
<dbReference type="Proteomes" id="UP000799755">
    <property type="component" value="Unassembled WGS sequence"/>
</dbReference>
<dbReference type="EMBL" id="MU003496">
    <property type="protein sequence ID" value="KAF2475332.1"/>
    <property type="molecule type" value="Genomic_DNA"/>
</dbReference>
<sequence>MMMISFYFAAILAAASFSQAKHKKKPKEKNPPLPAPTNLFPAAKFKSWDHLYSRQYEIPPPKNMGRWIHREPILAPVDLDGTEVCLPENVVKEFRDMDIYCTQDFDSNWEDRDFYIYTAEYNYIKNLTEFWKYGYWYGNPEEEACDKYKKHWTIGSCRLGNSNAEHHCCTVQRKVGYQIWSVPIATYSTTPLKPNKLSDKENPKHQVTPPPSVPQDVQDRLEASRIGAKHSPVFEIPQVKDTNLPAIGYYQGGN</sequence>
<comment type="caution">
    <text evidence="1">The sequence shown here is derived from an EMBL/GenBank/DDBJ whole genome shotgun (WGS) entry which is preliminary data.</text>
</comment>
<name>A0ACB6R9Y0_9PLEO</name>